<evidence type="ECO:0000313" key="9">
    <source>
        <dbReference type="EMBL" id="TKR22013.1"/>
    </source>
</evidence>
<keyword evidence="3" id="KW-1003">Cell membrane</keyword>
<evidence type="ECO:0000313" key="10">
    <source>
        <dbReference type="Proteomes" id="UP000308121"/>
    </source>
</evidence>
<dbReference type="PANTHER" id="PTHR34583">
    <property type="entry name" value="ANTIPORTER SUBUNIT MNHC2-RELATED"/>
    <property type="match status" value="1"/>
</dbReference>
<organism evidence="9 10">
    <name type="scientific">Cellulomonas hominis</name>
    <dbReference type="NCBI Taxonomy" id="156981"/>
    <lineage>
        <taxon>Bacteria</taxon>
        <taxon>Bacillati</taxon>
        <taxon>Actinomycetota</taxon>
        <taxon>Actinomycetes</taxon>
        <taxon>Micrococcales</taxon>
        <taxon>Cellulomonadaceae</taxon>
        <taxon>Cellulomonas</taxon>
    </lineage>
</organism>
<feature type="transmembrane region" description="Helical" evidence="8">
    <location>
        <begin position="6"/>
        <end position="23"/>
    </location>
</feature>
<dbReference type="EMBL" id="SZYE01000273">
    <property type="protein sequence ID" value="TKR22013.1"/>
    <property type="molecule type" value="Genomic_DNA"/>
</dbReference>
<evidence type="ECO:0000256" key="2">
    <source>
        <dbReference type="ARBA" id="ARBA00010388"/>
    </source>
</evidence>
<proteinExistence type="inferred from homology"/>
<dbReference type="InterPro" id="IPR039428">
    <property type="entry name" value="NUOK/Mnh_C1-like"/>
</dbReference>
<protein>
    <recommendedName>
        <fullName evidence="11">Na+/H+ antiporter subunit C</fullName>
    </recommendedName>
</protein>
<comment type="similarity">
    <text evidence="2">Belongs to the CPA3 antiporters (TC 2.A.63) subunit C family.</text>
</comment>
<name>A0A7Z8JXS9_9CELL</name>
<evidence type="ECO:0000256" key="8">
    <source>
        <dbReference type="SAM" id="Phobius"/>
    </source>
</evidence>
<comment type="subcellular location">
    <subcellularLocation>
        <location evidence="1">Cell membrane</location>
        <topology evidence="1">Multi-pass membrane protein</topology>
    </subcellularLocation>
</comment>
<gene>
    <name evidence="9" type="ORF">FA014_18720</name>
</gene>
<evidence type="ECO:0000256" key="1">
    <source>
        <dbReference type="ARBA" id="ARBA00004651"/>
    </source>
</evidence>
<dbReference type="Gene3D" id="1.10.287.3510">
    <property type="match status" value="1"/>
</dbReference>
<dbReference type="Pfam" id="PF00420">
    <property type="entry name" value="Oxidored_q2"/>
    <property type="match status" value="1"/>
</dbReference>
<feature type="region of interest" description="Disordered" evidence="7">
    <location>
        <begin position="89"/>
        <end position="108"/>
    </location>
</feature>
<keyword evidence="6 8" id="KW-0472">Membrane</keyword>
<dbReference type="PANTHER" id="PTHR34583:SF2">
    <property type="entry name" value="ANTIPORTER SUBUNIT MNHC2-RELATED"/>
    <property type="match status" value="1"/>
</dbReference>
<evidence type="ECO:0008006" key="11">
    <source>
        <dbReference type="Google" id="ProtNLM"/>
    </source>
</evidence>
<keyword evidence="5 8" id="KW-1133">Transmembrane helix</keyword>
<dbReference type="AlphaFoldDB" id="A0A7Z8JXS9"/>
<evidence type="ECO:0000256" key="4">
    <source>
        <dbReference type="ARBA" id="ARBA00022692"/>
    </source>
</evidence>
<dbReference type="GO" id="GO:0005886">
    <property type="term" value="C:plasma membrane"/>
    <property type="evidence" value="ECO:0007669"/>
    <property type="project" value="UniProtKB-SubCell"/>
</dbReference>
<feature type="transmembrane region" description="Helical" evidence="8">
    <location>
        <begin position="32"/>
        <end position="51"/>
    </location>
</feature>
<sequence>MNAPDLFLVLGAVVTLLGATRLLTTRDHLRQVIALNVAGAGTLLVLVALGSDGTGTADPVLQALALTGIVITVAVTGLALVLVRRLDDADDAEDADARPHPARGTADD</sequence>
<comment type="caution">
    <text evidence="9">The sequence shown here is derived from an EMBL/GenBank/DDBJ whole genome shotgun (WGS) entry which is preliminary data.</text>
</comment>
<evidence type="ECO:0000256" key="5">
    <source>
        <dbReference type="ARBA" id="ARBA00022989"/>
    </source>
</evidence>
<dbReference type="Proteomes" id="UP000308121">
    <property type="component" value="Unassembled WGS sequence"/>
</dbReference>
<dbReference type="InterPro" id="IPR050601">
    <property type="entry name" value="CPA3_antiporter_subunitC"/>
</dbReference>
<dbReference type="RefSeq" id="WP_154731116.1">
    <property type="nucleotide sequence ID" value="NZ_SZYE01000273.1"/>
</dbReference>
<keyword evidence="4 8" id="KW-0812">Transmembrane</keyword>
<evidence type="ECO:0000256" key="3">
    <source>
        <dbReference type="ARBA" id="ARBA00022475"/>
    </source>
</evidence>
<evidence type="ECO:0000256" key="6">
    <source>
        <dbReference type="ARBA" id="ARBA00023136"/>
    </source>
</evidence>
<evidence type="ECO:0000256" key="7">
    <source>
        <dbReference type="SAM" id="MobiDB-lite"/>
    </source>
</evidence>
<feature type="compositionally biased region" description="Basic and acidic residues" evidence="7">
    <location>
        <begin position="95"/>
        <end position="108"/>
    </location>
</feature>
<reference evidence="9 10" key="1">
    <citation type="submission" date="2019-05" db="EMBL/GenBank/DDBJ databases">
        <title>Genome sequence of Cellulomonas hominis strain CS1.</title>
        <authorList>
            <person name="Belmont J."/>
            <person name="Maclea K.S."/>
        </authorList>
    </citation>
    <scope>NUCLEOTIDE SEQUENCE [LARGE SCALE GENOMIC DNA]</scope>
    <source>
        <strain evidence="9 10">CS1</strain>
    </source>
</reference>
<feature type="transmembrane region" description="Helical" evidence="8">
    <location>
        <begin position="63"/>
        <end position="83"/>
    </location>
</feature>
<accession>A0A7Z8JXS9</accession>